<feature type="region of interest" description="Disordered" evidence="1">
    <location>
        <begin position="1"/>
        <end position="26"/>
    </location>
</feature>
<reference evidence="2" key="2">
    <citation type="journal article" date="2015" name="Fish Shellfish Immunol.">
        <title>Early steps in the European eel (Anguilla anguilla)-Vibrio vulnificus interaction in the gills: Role of the RtxA13 toxin.</title>
        <authorList>
            <person name="Callol A."/>
            <person name="Pajuelo D."/>
            <person name="Ebbesson L."/>
            <person name="Teles M."/>
            <person name="MacKenzie S."/>
            <person name="Amaro C."/>
        </authorList>
    </citation>
    <scope>NUCLEOTIDE SEQUENCE</scope>
</reference>
<dbReference type="AlphaFoldDB" id="A0A0E9XCX1"/>
<organism evidence="2">
    <name type="scientific">Anguilla anguilla</name>
    <name type="common">European freshwater eel</name>
    <name type="synonym">Muraena anguilla</name>
    <dbReference type="NCBI Taxonomy" id="7936"/>
    <lineage>
        <taxon>Eukaryota</taxon>
        <taxon>Metazoa</taxon>
        <taxon>Chordata</taxon>
        <taxon>Craniata</taxon>
        <taxon>Vertebrata</taxon>
        <taxon>Euteleostomi</taxon>
        <taxon>Actinopterygii</taxon>
        <taxon>Neopterygii</taxon>
        <taxon>Teleostei</taxon>
        <taxon>Anguilliformes</taxon>
        <taxon>Anguillidae</taxon>
        <taxon>Anguilla</taxon>
    </lineage>
</organism>
<evidence type="ECO:0000313" key="2">
    <source>
        <dbReference type="EMBL" id="JAI00267.1"/>
    </source>
</evidence>
<evidence type="ECO:0000256" key="1">
    <source>
        <dbReference type="SAM" id="MobiDB-lite"/>
    </source>
</evidence>
<protein>
    <submittedName>
        <fullName evidence="2">Uncharacterized protein</fullName>
    </submittedName>
</protein>
<accession>A0A0E9XCX1</accession>
<reference evidence="2" key="1">
    <citation type="submission" date="2014-11" db="EMBL/GenBank/DDBJ databases">
        <authorList>
            <person name="Amaro Gonzalez C."/>
        </authorList>
    </citation>
    <scope>NUCLEOTIDE SEQUENCE</scope>
</reference>
<proteinExistence type="predicted"/>
<name>A0A0E9XCX1_ANGAN</name>
<sequence length="59" mass="6795">MQFTLPRRYCTKSSHTHGEQTQTTAISHHGTRYVVFKIKSLSQSFKMPVCIHLNPISFS</sequence>
<dbReference type="EMBL" id="GBXM01008311">
    <property type="protein sequence ID" value="JAI00267.1"/>
    <property type="molecule type" value="Transcribed_RNA"/>
</dbReference>